<reference evidence="7 8" key="1">
    <citation type="journal article" date="2008" name="Nature">
        <title>The genome of Laccaria bicolor provides insights into mycorrhizal symbiosis.</title>
        <authorList>
            <person name="Martin F."/>
            <person name="Aerts A."/>
            <person name="Ahren D."/>
            <person name="Brun A."/>
            <person name="Danchin E.G.J."/>
            <person name="Duchaussoy F."/>
            <person name="Gibon J."/>
            <person name="Kohler A."/>
            <person name="Lindquist E."/>
            <person name="Pereda V."/>
            <person name="Salamov A."/>
            <person name="Shapiro H.J."/>
            <person name="Wuyts J."/>
            <person name="Blaudez D."/>
            <person name="Buee M."/>
            <person name="Brokstein P."/>
            <person name="Canbaeck B."/>
            <person name="Cohen D."/>
            <person name="Courty P.E."/>
            <person name="Coutinho P.M."/>
            <person name="Delaruelle C."/>
            <person name="Detter J.C."/>
            <person name="Deveau A."/>
            <person name="DiFazio S."/>
            <person name="Duplessis S."/>
            <person name="Fraissinet-Tachet L."/>
            <person name="Lucic E."/>
            <person name="Frey-Klett P."/>
            <person name="Fourrey C."/>
            <person name="Feussner I."/>
            <person name="Gay G."/>
            <person name="Grimwood J."/>
            <person name="Hoegger P.J."/>
            <person name="Jain P."/>
            <person name="Kilaru S."/>
            <person name="Labbe J."/>
            <person name="Lin Y.C."/>
            <person name="Legue V."/>
            <person name="Le Tacon F."/>
            <person name="Marmeisse R."/>
            <person name="Melayah D."/>
            <person name="Montanini B."/>
            <person name="Muratet M."/>
            <person name="Nehls U."/>
            <person name="Niculita-Hirzel H."/>
            <person name="Oudot-Le Secq M.P."/>
            <person name="Peter M."/>
            <person name="Quesneville H."/>
            <person name="Rajashekar B."/>
            <person name="Reich M."/>
            <person name="Rouhier N."/>
            <person name="Schmutz J."/>
            <person name="Yin T."/>
            <person name="Chalot M."/>
            <person name="Henrissat B."/>
            <person name="Kuees U."/>
            <person name="Lucas S."/>
            <person name="Van de Peer Y."/>
            <person name="Podila G.K."/>
            <person name="Polle A."/>
            <person name="Pukkila P.J."/>
            <person name="Richardson P.M."/>
            <person name="Rouze P."/>
            <person name="Sanders I.R."/>
            <person name="Stajich J.E."/>
            <person name="Tunlid A."/>
            <person name="Tuskan G."/>
            <person name="Grigoriev I.V."/>
        </authorList>
    </citation>
    <scope>NUCLEOTIDE SEQUENCE [LARGE SCALE GENOMIC DNA]</scope>
    <source>
        <strain evidence="8">S238N-H82 / ATCC MYA-4686</strain>
    </source>
</reference>
<gene>
    <name evidence="7" type="ORF">LACBIDRAFT_310503</name>
</gene>
<keyword evidence="2" id="KW-0285">Flavoprotein</keyword>
<feature type="domain" description="FAD-binding" evidence="6">
    <location>
        <begin position="320"/>
        <end position="359"/>
    </location>
</feature>
<dbReference type="SUPFAM" id="SSF51905">
    <property type="entry name" value="FAD/NAD(P)-binding domain"/>
    <property type="match status" value="1"/>
</dbReference>
<protein>
    <submittedName>
        <fullName evidence="7">Predicted protein</fullName>
    </submittedName>
</protein>
<dbReference type="Gene3D" id="3.50.50.60">
    <property type="entry name" value="FAD/NAD(P)-binding domain"/>
    <property type="match status" value="1"/>
</dbReference>
<keyword evidence="5" id="KW-0503">Monooxygenase</keyword>
<dbReference type="OrthoDB" id="47494at2759"/>
<dbReference type="InterPro" id="IPR002938">
    <property type="entry name" value="FAD-bd"/>
</dbReference>
<dbReference type="PRINTS" id="PR00420">
    <property type="entry name" value="RNGMNOXGNASE"/>
</dbReference>
<evidence type="ECO:0000313" key="8">
    <source>
        <dbReference type="Proteomes" id="UP000001194"/>
    </source>
</evidence>
<evidence type="ECO:0000256" key="5">
    <source>
        <dbReference type="ARBA" id="ARBA00023033"/>
    </source>
</evidence>
<dbReference type="KEGG" id="lbc:LACBIDRAFT_310503"/>
<dbReference type="InterPro" id="IPR050493">
    <property type="entry name" value="FAD-dep_Monooxygenase_BioMet"/>
</dbReference>
<dbReference type="PANTHER" id="PTHR13789">
    <property type="entry name" value="MONOOXYGENASE"/>
    <property type="match status" value="1"/>
</dbReference>
<sequence>MKIIIVGAGIAGLASYHALRKHLQSIKSDRAVSIKLVESHTSPANSSRTIGGGIGLAPNGLRAIASISPEAASYIRERAFSGGLMTFRDSEGRLLGQMKAGTAERYGEFGQVMVLRATVHEALLLRVREEDVQWEMKVVSVKEAGEQVLVEYGDGSSELADLLIGADGIRSVVKDSLFNGAYPAMYNGLTGVGGFIPISSLPSLLQESFDTHRITMAFGKQGFFGYSPCTSLSSAAPFIQWWTVYEALSNPTREKIDKTELLTRYGDWKSPYDTPEGGLYKHLIELGYAADPESRTTIPRHVTPRLPHWSNCTSLNSDVRGRIVLIGDAAHAMTPDLAQGVSCAVEDAVVHALLLKHYLPIPQGFEKAAQAYEMLRMPRVHFILDQSRWNANAKRDMNWLSQTIRDWGIWIFCKLPEFVHGGIFMYAAEDVVADYIAKHPL</sequence>
<evidence type="ECO:0000313" key="7">
    <source>
        <dbReference type="EMBL" id="EDR01807.1"/>
    </source>
</evidence>
<evidence type="ECO:0000256" key="1">
    <source>
        <dbReference type="ARBA" id="ARBA00007992"/>
    </source>
</evidence>
<dbReference type="InParanoid" id="B0DUH6"/>
<comment type="similarity">
    <text evidence="1">Belongs to the paxM FAD-dependent monooxygenase family.</text>
</comment>
<evidence type="ECO:0000256" key="4">
    <source>
        <dbReference type="ARBA" id="ARBA00023002"/>
    </source>
</evidence>
<dbReference type="Proteomes" id="UP000001194">
    <property type="component" value="Unassembled WGS sequence"/>
</dbReference>
<keyword evidence="4" id="KW-0560">Oxidoreductase</keyword>
<dbReference type="Pfam" id="PF01494">
    <property type="entry name" value="FAD_binding_3"/>
    <property type="match status" value="1"/>
</dbReference>
<keyword evidence="8" id="KW-1185">Reference proteome</keyword>
<accession>B0DUH6</accession>
<dbReference type="STRING" id="486041.B0DUH6"/>
<dbReference type="RefSeq" id="XP_001887620.1">
    <property type="nucleotide sequence ID" value="XM_001887585.1"/>
</dbReference>
<evidence type="ECO:0000256" key="3">
    <source>
        <dbReference type="ARBA" id="ARBA00022827"/>
    </source>
</evidence>
<dbReference type="InterPro" id="IPR036188">
    <property type="entry name" value="FAD/NAD-bd_sf"/>
</dbReference>
<dbReference type="AlphaFoldDB" id="B0DUH6"/>
<dbReference type="PANTHER" id="PTHR13789:SF309">
    <property type="entry name" value="PUTATIVE (AFU_ORTHOLOGUE AFUA_6G14510)-RELATED"/>
    <property type="match status" value="1"/>
</dbReference>
<dbReference type="GeneID" id="6083211"/>
<evidence type="ECO:0000256" key="2">
    <source>
        <dbReference type="ARBA" id="ARBA00022630"/>
    </source>
</evidence>
<dbReference type="HOGENOM" id="CLU_009665_19_5_1"/>
<dbReference type="GO" id="GO:0004497">
    <property type="term" value="F:monooxygenase activity"/>
    <property type="evidence" value="ECO:0007669"/>
    <property type="project" value="UniProtKB-KW"/>
</dbReference>
<organism evidence="8">
    <name type="scientific">Laccaria bicolor (strain S238N-H82 / ATCC MYA-4686)</name>
    <name type="common">Bicoloured deceiver</name>
    <name type="synonym">Laccaria laccata var. bicolor</name>
    <dbReference type="NCBI Taxonomy" id="486041"/>
    <lineage>
        <taxon>Eukaryota</taxon>
        <taxon>Fungi</taxon>
        <taxon>Dikarya</taxon>
        <taxon>Basidiomycota</taxon>
        <taxon>Agaricomycotina</taxon>
        <taxon>Agaricomycetes</taxon>
        <taxon>Agaricomycetidae</taxon>
        <taxon>Agaricales</taxon>
        <taxon>Agaricineae</taxon>
        <taxon>Hydnangiaceae</taxon>
        <taxon>Laccaria</taxon>
    </lineage>
</organism>
<name>B0DUH6_LACBS</name>
<proteinExistence type="inferred from homology"/>
<evidence type="ECO:0000259" key="6">
    <source>
        <dbReference type="Pfam" id="PF01494"/>
    </source>
</evidence>
<keyword evidence="3" id="KW-0274">FAD</keyword>
<dbReference type="EMBL" id="DS547136">
    <property type="protein sequence ID" value="EDR01807.1"/>
    <property type="molecule type" value="Genomic_DNA"/>
</dbReference>
<dbReference type="GO" id="GO:0071949">
    <property type="term" value="F:FAD binding"/>
    <property type="evidence" value="ECO:0007669"/>
    <property type="project" value="InterPro"/>
</dbReference>